<keyword evidence="5 7" id="KW-0472">Membrane</keyword>
<evidence type="ECO:0000256" key="1">
    <source>
        <dbReference type="ARBA" id="ARBA00004141"/>
    </source>
</evidence>
<dbReference type="Proteomes" id="UP000008792">
    <property type="component" value="Unassembled WGS sequence"/>
</dbReference>
<dbReference type="Gene3D" id="1.10.1450.10">
    <property type="entry name" value="Tetraspanin"/>
    <property type="match status" value="1"/>
</dbReference>
<feature type="transmembrane region" description="Helical" evidence="7">
    <location>
        <begin position="84"/>
        <end position="105"/>
    </location>
</feature>
<comment type="similarity">
    <text evidence="2 7">Belongs to the tetraspanin (TM4SF) family.</text>
</comment>
<sequence length="222" mass="24409">MNCLSKMFKYLLYLLNLVFLAGGILLIVVGSIILSSLGTLGSFSDTFNARTIPICIIVIGCVIFVISFFGCCGTIRENACCTTIYAIFMFILFGLQLALSIWIFVQNDYFVGKMGELVDAAGKQNDAANGYPMDALQISFKCCGVNSFTDYTVVPSSCCGYTDRNRVCDAAIYSVRAGCRSTFTDFWKSYTDLISWSSLIVALFELGIFVIACCLANAMRKR</sequence>
<feature type="disulfide bond" evidence="6">
    <location>
        <begin position="143"/>
        <end position="159"/>
    </location>
</feature>
<dbReference type="HOGENOM" id="CLU_055524_6_3_1"/>
<accession>B4MFB4</accession>
<organism evidence="8 9">
    <name type="scientific">Drosophila virilis</name>
    <name type="common">Fruit fly</name>
    <dbReference type="NCBI Taxonomy" id="7244"/>
    <lineage>
        <taxon>Eukaryota</taxon>
        <taxon>Metazoa</taxon>
        <taxon>Ecdysozoa</taxon>
        <taxon>Arthropoda</taxon>
        <taxon>Hexapoda</taxon>
        <taxon>Insecta</taxon>
        <taxon>Pterygota</taxon>
        <taxon>Neoptera</taxon>
        <taxon>Endopterygota</taxon>
        <taxon>Diptera</taxon>
        <taxon>Brachycera</taxon>
        <taxon>Muscomorpha</taxon>
        <taxon>Ephydroidea</taxon>
        <taxon>Drosophilidae</taxon>
        <taxon>Drosophila</taxon>
    </lineage>
</organism>
<evidence type="ECO:0000256" key="6">
    <source>
        <dbReference type="PIRSR" id="PIRSR002419-1"/>
    </source>
</evidence>
<dbReference type="PIRSF" id="PIRSF002419">
    <property type="entry name" value="Tetraspanin"/>
    <property type="match status" value="1"/>
</dbReference>
<keyword evidence="3 7" id="KW-0812">Transmembrane</keyword>
<feature type="transmembrane region" description="Helical" evidence="7">
    <location>
        <begin position="51"/>
        <end position="72"/>
    </location>
</feature>
<feature type="transmembrane region" description="Helical" evidence="7">
    <location>
        <begin position="12"/>
        <end position="39"/>
    </location>
</feature>
<dbReference type="OMA" id="CEAAIYT"/>
<dbReference type="PRINTS" id="PR00259">
    <property type="entry name" value="TMFOUR"/>
</dbReference>
<name>B4MFB4_DROVI</name>
<proteinExistence type="inferred from homology"/>
<dbReference type="OrthoDB" id="71600at2759"/>
<dbReference type="PhylomeDB" id="B4MFB4"/>
<feature type="transmembrane region" description="Helical" evidence="7">
    <location>
        <begin position="193"/>
        <end position="218"/>
    </location>
</feature>
<evidence type="ECO:0000256" key="7">
    <source>
        <dbReference type="RuleBase" id="RU361218"/>
    </source>
</evidence>
<evidence type="ECO:0000256" key="3">
    <source>
        <dbReference type="ARBA" id="ARBA00022692"/>
    </source>
</evidence>
<evidence type="ECO:0000256" key="2">
    <source>
        <dbReference type="ARBA" id="ARBA00006840"/>
    </source>
</evidence>
<dbReference type="AlphaFoldDB" id="B4MFB4"/>
<evidence type="ECO:0000256" key="5">
    <source>
        <dbReference type="ARBA" id="ARBA00023136"/>
    </source>
</evidence>
<dbReference type="InterPro" id="IPR018499">
    <property type="entry name" value="Tetraspanin/Peripherin"/>
</dbReference>
<dbReference type="FunCoup" id="B4MFB4">
    <property type="interactions" value="113"/>
</dbReference>
<dbReference type="Pfam" id="PF00335">
    <property type="entry name" value="Tetraspanin"/>
    <property type="match status" value="1"/>
</dbReference>
<dbReference type="PANTHER" id="PTHR19282">
    <property type="entry name" value="TETRASPANIN"/>
    <property type="match status" value="1"/>
</dbReference>
<dbReference type="eggNOG" id="KOG3882">
    <property type="taxonomic scope" value="Eukaryota"/>
</dbReference>
<dbReference type="InterPro" id="IPR008952">
    <property type="entry name" value="Tetraspanin_EC2_sf"/>
</dbReference>
<keyword evidence="6" id="KW-1015">Disulfide bond</keyword>
<dbReference type="STRING" id="7244.B4MFB4"/>
<evidence type="ECO:0000313" key="8">
    <source>
        <dbReference type="EMBL" id="EDW57283.1"/>
    </source>
</evidence>
<dbReference type="SUPFAM" id="SSF48652">
    <property type="entry name" value="Tetraspanin"/>
    <property type="match status" value="1"/>
</dbReference>
<dbReference type="InterPro" id="IPR000301">
    <property type="entry name" value="Tetraspanin_animals"/>
</dbReference>
<protein>
    <recommendedName>
        <fullName evidence="7">Tetraspanin</fullName>
    </recommendedName>
</protein>
<keyword evidence="4 7" id="KW-1133">Transmembrane helix</keyword>
<dbReference type="KEGG" id="dvi:6636347"/>
<reference evidence="8 9" key="1">
    <citation type="journal article" date="2007" name="Nature">
        <title>Evolution of genes and genomes on the Drosophila phylogeny.</title>
        <authorList>
            <consortium name="Drosophila 12 Genomes Consortium"/>
            <person name="Clark A.G."/>
            <person name="Eisen M.B."/>
            <person name="Smith D.R."/>
            <person name="Bergman C.M."/>
            <person name="Oliver B."/>
            <person name="Markow T.A."/>
            <person name="Kaufman T.C."/>
            <person name="Kellis M."/>
            <person name="Gelbart W."/>
            <person name="Iyer V.N."/>
            <person name="Pollard D.A."/>
            <person name="Sackton T.B."/>
            <person name="Larracuente A.M."/>
            <person name="Singh N.D."/>
            <person name="Abad J.P."/>
            <person name="Abt D.N."/>
            <person name="Adryan B."/>
            <person name="Aguade M."/>
            <person name="Akashi H."/>
            <person name="Anderson W.W."/>
            <person name="Aquadro C.F."/>
            <person name="Ardell D.H."/>
            <person name="Arguello R."/>
            <person name="Artieri C.G."/>
            <person name="Barbash D.A."/>
            <person name="Barker D."/>
            <person name="Barsanti P."/>
            <person name="Batterham P."/>
            <person name="Batzoglou S."/>
            <person name="Begun D."/>
            <person name="Bhutkar A."/>
            <person name="Blanco E."/>
            <person name="Bosak S.A."/>
            <person name="Bradley R.K."/>
            <person name="Brand A.D."/>
            <person name="Brent M.R."/>
            <person name="Brooks A.N."/>
            <person name="Brown R.H."/>
            <person name="Butlin R.K."/>
            <person name="Caggese C."/>
            <person name="Calvi B.R."/>
            <person name="Bernardo de Carvalho A."/>
            <person name="Caspi A."/>
            <person name="Castrezana S."/>
            <person name="Celniker S.E."/>
            <person name="Chang J.L."/>
            <person name="Chapple C."/>
            <person name="Chatterji S."/>
            <person name="Chinwalla A."/>
            <person name="Civetta A."/>
            <person name="Clifton S.W."/>
            <person name="Comeron J.M."/>
            <person name="Costello J.C."/>
            <person name="Coyne J.A."/>
            <person name="Daub J."/>
            <person name="David R.G."/>
            <person name="Delcher A.L."/>
            <person name="Delehaunty K."/>
            <person name="Do C.B."/>
            <person name="Ebling H."/>
            <person name="Edwards K."/>
            <person name="Eickbush T."/>
            <person name="Evans J.D."/>
            <person name="Filipski A."/>
            <person name="Findeiss S."/>
            <person name="Freyhult E."/>
            <person name="Fulton L."/>
            <person name="Fulton R."/>
            <person name="Garcia A.C."/>
            <person name="Gardiner A."/>
            <person name="Garfield D.A."/>
            <person name="Garvin B.E."/>
            <person name="Gibson G."/>
            <person name="Gilbert D."/>
            <person name="Gnerre S."/>
            <person name="Godfrey J."/>
            <person name="Good R."/>
            <person name="Gotea V."/>
            <person name="Gravely B."/>
            <person name="Greenberg A.J."/>
            <person name="Griffiths-Jones S."/>
            <person name="Gross S."/>
            <person name="Guigo R."/>
            <person name="Gustafson E.A."/>
            <person name="Haerty W."/>
            <person name="Hahn M.W."/>
            <person name="Halligan D.L."/>
            <person name="Halpern A.L."/>
            <person name="Halter G.M."/>
            <person name="Han M.V."/>
            <person name="Heger A."/>
            <person name="Hillier L."/>
            <person name="Hinrichs A.S."/>
            <person name="Holmes I."/>
            <person name="Hoskins R.A."/>
            <person name="Hubisz M.J."/>
            <person name="Hultmark D."/>
            <person name="Huntley M.A."/>
            <person name="Jaffe D.B."/>
            <person name="Jagadeeshan S."/>
            <person name="Jeck W.R."/>
            <person name="Johnson J."/>
            <person name="Jones C.D."/>
            <person name="Jordan W.C."/>
            <person name="Karpen G.H."/>
            <person name="Kataoka E."/>
            <person name="Keightley P.D."/>
            <person name="Kheradpour P."/>
            <person name="Kirkness E.F."/>
            <person name="Koerich L.B."/>
            <person name="Kristiansen K."/>
            <person name="Kudrna D."/>
            <person name="Kulathinal R.J."/>
            <person name="Kumar S."/>
            <person name="Kwok R."/>
            <person name="Lander E."/>
            <person name="Langley C.H."/>
            <person name="Lapoint R."/>
            <person name="Lazzaro B.P."/>
            <person name="Lee S.J."/>
            <person name="Levesque L."/>
            <person name="Li R."/>
            <person name="Lin C.F."/>
            <person name="Lin M.F."/>
            <person name="Lindblad-Toh K."/>
            <person name="Llopart A."/>
            <person name="Long M."/>
            <person name="Low L."/>
            <person name="Lozovsky E."/>
            <person name="Lu J."/>
            <person name="Luo M."/>
            <person name="Machado C.A."/>
            <person name="Makalowski W."/>
            <person name="Marzo M."/>
            <person name="Matsuda M."/>
            <person name="Matzkin L."/>
            <person name="McAllister B."/>
            <person name="McBride C.S."/>
            <person name="McKernan B."/>
            <person name="McKernan K."/>
            <person name="Mendez-Lago M."/>
            <person name="Minx P."/>
            <person name="Mollenhauer M.U."/>
            <person name="Montooth K."/>
            <person name="Mount S.M."/>
            <person name="Mu X."/>
            <person name="Myers E."/>
            <person name="Negre B."/>
            <person name="Newfeld S."/>
            <person name="Nielsen R."/>
            <person name="Noor M.A."/>
            <person name="O'Grady P."/>
            <person name="Pachter L."/>
            <person name="Papaceit M."/>
            <person name="Parisi M.J."/>
            <person name="Parisi M."/>
            <person name="Parts L."/>
            <person name="Pedersen J.S."/>
            <person name="Pesole G."/>
            <person name="Phillippy A.M."/>
            <person name="Ponting C.P."/>
            <person name="Pop M."/>
            <person name="Porcelli D."/>
            <person name="Powell J.R."/>
            <person name="Prohaska S."/>
            <person name="Pruitt K."/>
            <person name="Puig M."/>
            <person name="Quesneville H."/>
            <person name="Ram K.R."/>
            <person name="Rand D."/>
            <person name="Rasmussen M.D."/>
            <person name="Reed L.K."/>
            <person name="Reenan R."/>
            <person name="Reily A."/>
            <person name="Remington K.A."/>
            <person name="Rieger T.T."/>
            <person name="Ritchie M.G."/>
            <person name="Robin C."/>
            <person name="Rogers Y.H."/>
            <person name="Rohde C."/>
            <person name="Rozas J."/>
            <person name="Rubenfield M.J."/>
            <person name="Ruiz A."/>
            <person name="Russo S."/>
            <person name="Salzberg S.L."/>
            <person name="Sanchez-Gracia A."/>
            <person name="Saranga D.J."/>
            <person name="Sato H."/>
            <person name="Schaeffer S.W."/>
            <person name="Schatz M.C."/>
            <person name="Schlenke T."/>
            <person name="Schwartz R."/>
            <person name="Segarra C."/>
            <person name="Singh R.S."/>
            <person name="Sirot L."/>
            <person name="Sirota M."/>
            <person name="Sisneros N.B."/>
            <person name="Smith C.D."/>
            <person name="Smith T.F."/>
            <person name="Spieth J."/>
            <person name="Stage D.E."/>
            <person name="Stark A."/>
            <person name="Stephan W."/>
            <person name="Strausberg R.L."/>
            <person name="Strempel S."/>
            <person name="Sturgill D."/>
            <person name="Sutton G."/>
            <person name="Sutton G.G."/>
            <person name="Tao W."/>
            <person name="Teichmann S."/>
            <person name="Tobari Y.N."/>
            <person name="Tomimura Y."/>
            <person name="Tsolas J.M."/>
            <person name="Valente V.L."/>
            <person name="Venter E."/>
            <person name="Venter J.C."/>
            <person name="Vicario S."/>
            <person name="Vieira F.G."/>
            <person name="Vilella A.J."/>
            <person name="Villasante A."/>
            <person name="Walenz B."/>
            <person name="Wang J."/>
            <person name="Wasserman M."/>
            <person name="Watts T."/>
            <person name="Wilson D."/>
            <person name="Wilson R.K."/>
            <person name="Wing R.A."/>
            <person name="Wolfner M.F."/>
            <person name="Wong A."/>
            <person name="Wong G.K."/>
            <person name="Wu C.I."/>
            <person name="Wu G."/>
            <person name="Yamamoto D."/>
            <person name="Yang H.P."/>
            <person name="Yang S.P."/>
            <person name="Yorke J.A."/>
            <person name="Yoshida K."/>
            <person name="Zdobnov E."/>
            <person name="Zhang P."/>
            <person name="Zhang Y."/>
            <person name="Zimin A.V."/>
            <person name="Baldwin J."/>
            <person name="Abdouelleil A."/>
            <person name="Abdulkadir J."/>
            <person name="Abebe A."/>
            <person name="Abera B."/>
            <person name="Abreu J."/>
            <person name="Acer S.C."/>
            <person name="Aftuck L."/>
            <person name="Alexander A."/>
            <person name="An P."/>
            <person name="Anderson E."/>
            <person name="Anderson S."/>
            <person name="Arachi H."/>
            <person name="Azer M."/>
            <person name="Bachantsang P."/>
            <person name="Barry A."/>
            <person name="Bayul T."/>
            <person name="Berlin A."/>
            <person name="Bessette D."/>
            <person name="Bloom T."/>
            <person name="Blye J."/>
            <person name="Boguslavskiy L."/>
            <person name="Bonnet C."/>
            <person name="Boukhgalter B."/>
            <person name="Bourzgui I."/>
            <person name="Brown A."/>
            <person name="Cahill P."/>
            <person name="Channer S."/>
            <person name="Cheshatsang Y."/>
            <person name="Chuda L."/>
            <person name="Citroen M."/>
            <person name="Collymore A."/>
            <person name="Cooke P."/>
            <person name="Costello M."/>
            <person name="D'Aco K."/>
            <person name="Daza R."/>
            <person name="De Haan G."/>
            <person name="DeGray S."/>
            <person name="DeMaso C."/>
            <person name="Dhargay N."/>
            <person name="Dooley K."/>
            <person name="Dooley E."/>
            <person name="Doricent M."/>
            <person name="Dorje P."/>
            <person name="Dorjee K."/>
            <person name="Dupes A."/>
            <person name="Elong R."/>
            <person name="Falk J."/>
            <person name="Farina A."/>
            <person name="Faro S."/>
            <person name="Ferguson D."/>
            <person name="Fisher S."/>
            <person name="Foley C.D."/>
            <person name="Franke A."/>
            <person name="Friedrich D."/>
            <person name="Gadbois L."/>
            <person name="Gearin G."/>
            <person name="Gearin C.R."/>
            <person name="Giannoukos G."/>
            <person name="Goode T."/>
            <person name="Graham J."/>
            <person name="Grandbois E."/>
            <person name="Grewal S."/>
            <person name="Gyaltsen K."/>
            <person name="Hafez N."/>
            <person name="Hagos B."/>
            <person name="Hall J."/>
            <person name="Henson C."/>
            <person name="Hollinger A."/>
            <person name="Honan T."/>
            <person name="Huard M.D."/>
            <person name="Hughes L."/>
            <person name="Hurhula B."/>
            <person name="Husby M.E."/>
            <person name="Kamat A."/>
            <person name="Kanga B."/>
            <person name="Kashin S."/>
            <person name="Khazanovich D."/>
            <person name="Kisner P."/>
            <person name="Lance K."/>
            <person name="Lara M."/>
            <person name="Lee W."/>
            <person name="Lennon N."/>
            <person name="Letendre F."/>
            <person name="LeVine R."/>
            <person name="Lipovsky A."/>
            <person name="Liu X."/>
            <person name="Liu J."/>
            <person name="Liu S."/>
            <person name="Lokyitsang T."/>
            <person name="Lokyitsang Y."/>
            <person name="Lubonja R."/>
            <person name="Lui A."/>
            <person name="MacDonald P."/>
            <person name="Magnisalis V."/>
            <person name="Maru K."/>
            <person name="Matthews C."/>
            <person name="McCusker W."/>
            <person name="McDonough S."/>
            <person name="Mehta T."/>
            <person name="Meldrim J."/>
            <person name="Meneus L."/>
            <person name="Mihai O."/>
            <person name="Mihalev A."/>
            <person name="Mihova T."/>
            <person name="Mittelman R."/>
            <person name="Mlenga V."/>
            <person name="Montmayeur A."/>
            <person name="Mulrain L."/>
            <person name="Navidi A."/>
            <person name="Naylor J."/>
            <person name="Negash T."/>
            <person name="Nguyen T."/>
            <person name="Nguyen N."/>
            <person name="Nicol R."/>
            <person name="Norbu C."/>
            <person name="Norbu N."/>
            <person name="Novod N."/>
            <person name="O'Neill B."/>
            <person name="Osman S."/>
            <person name="Markiewicz E."/>
            <person name="Oyono O.L."/>
            <person name="Patti C."/>
            <person name="Phunkhang P."/>
            <person name="Pierre F."/>
            <person name="Priest M."/>
            <person name="Raghuraman S."/>
            <person name="Rege F."/>
            <person name="Reyes R."/>
            <person name="Rise C."/>
            <person name="Rogov P."/>
            <person name="Ross K."/>
            <person name="Ryan E."/>
            <person name="Settipalli S."/>
            <person name="Shea T."/>
            <person name="Sherpa N."/>
            <person name="Shi L."/>
            <person name="Shih D."/>
            <person name="Sparrow T."/>
            <person name="Spaulding J."/>
            <person name="Stalker J."/>
            <person name="Stange-Thomann N."/>
            <person name="Stavropoulos S."/>
            <person name="Stone C."/>
            <person name="Strader C."/>
            <person name="Tesfaye S."/>
            <person name="Thomson T."/>
            <person name="Thoulutsang Y."/>
            <person name="Thoulutsang D."/>
            <person name="Topham K."/>
            <person name="Topping I."/>
            <person name="Tsamla T."/>
            <person name="Vassiliev H."/>
            <person name="Vo A."/>
            <person name="Wangchuk T."/>
            <person name="Wangdi T."/>
            <person name="Weiand M."/>
            <person name="Wilkinson J."/>
            <person name="Wilson A."/>
            <person name="Yadav S."/>
            <person name="Young G."/>
            <person name="Yu Q."/>
            <person name="Zembek L."/>
            <person name="Zhong D."/>
            <person name="Zimmer A."/>
            <person name="Zwirko Z."/>
            <person name="Jaffe D.B."/>
            <person name="Alvarez P."/>
            <person name="Brockman W."/>
            <person name="Butler J."/>
            <person name="Chin C."/>
            <person name="Gnerre S."/>
            <person name="Grabherr M."/>
            <person name="Kleber M."/>
            <person name="Mauceli E."/>
            <person name="MacCallum I."/>
        </authorList>
    </citation>
    <scope>NUCLEOTIDE SEQUENCE [LARGE SCALE GENOMIC DNA]</scope>
    <source>
        <strain evidence="9">Tucson 15010-1051.87</strain>
    </source>
</reference>
<dbReference type="GO" id="GO:0005886">
    <property type="term" value="C:plasma membrane"/>
    <property type="evidence" value="ECO:0007669"/>
    <property type="project" value="TreeGrafter"/>
</dbReference>
<evidence type="ECO:0000256" key="4">
    <source>
        <dbReference type="ARBA" id="ARBA00022989"/>
    </source>
</evidence>
<gene>
    <name evidence="8" type="primary">Dvir\GJ15125</name>
    <name evidence="8" type="ORF">Dvir_GJ15125</name>
</gene>
<comment type="subcellular location">
    <subcellularLocation>
        <location evidence="1 7">Membrane</location>
        <topology evidence="1 7">Multi-pass membrane protein</topology>
    </subcellularLocation>
</comment>
<dbReference type="InParanoid" id="B4MFB4"/>
<keyword evidence="9" id="KW-1185">Reference proteome</keyword>
<dbReference type="PANTHER" id="PTHR19282:SF521">
    <property type="entry name" value="IP01817P-RELATED"/>
    <property type="match status" value="1"/>
</dbReference>
<dbReference type="EMBL" id="CH940667">
    <property type="protein sequence ID" value="EDW57283.1"/>
    <property type="molecule type" value="Genomic_DNA"/>
</dbReference>
<evidence type="ECO:0000313" key="9">
    <source>
        <dbReference type="Proteomes" id="UP000008792"/>
    </source>
</evidence>
<dbReference type="CDD" id="cd03127">
    <property type="entry name" value="tetraspanin_LEL"/>
    <property type="match status" value="1"/>
</dbReference>